<evidence type="ECO:0000313" key="3">
    <source>
        <dbReference type="Proteomes" id="UP000574390"/>
    </source>
</evidence>
<organism evidence="2 3">
    <name type="scientific">Perkinsus olseni</name>
    <name type="common">Perkinsus atlanticus</name>
    <dbReference type="NCBI Taxonomy" id="32597"/>
    <lineage>
        <taxon>Eukaryota</taxon>
        <taxon>Sar</taxon>
        <taxon>Alveolata</taxon>
        <taxon>Perkinsozoa</taxon>
        <taxon>Perkinsea</taxon>
        <taxon>Perkinsida</taxon>
        <taxon>Perkinsidae</taxon>
        <taxon>Perkinsus</taxon>
    </lineage>
</organism>
<name>A0A7J6RNL8_PEROL</name>
<dbReference type="EMBL" id="JABANM010020779">
    <property type="protein sequence ID" value="KAF4722268.1"/>
    <property type="molecule type" value="Genomic_DNA"/>
</dbReference>
<gene>
    <name evidence="2" type="ORF">FOZ62_000308</name>
</gene>
<dbReference type="AlphaFoldDB" id="A0A7J6RNL8"/>
<reference evidence="2 3" key="1">
    <citation type="submission" date="2020-04" db="EMBL/GenBank/DDBJ databases">
        <title>Perkinsus olseni comparative genomics.</title>
        <authorList>
            <person name="Bogema D.R."/>
        </authorList>
    </citation>
    <scope>NUCLEOTIDE SEQUENCE [LARGE SCALE GENOMIC DNA]</scope>
    <source>
        <strain evidence="2">ATCC PRA-205</strain>
    </source>
</reference>
<feature type="region of interest" description="Disordered" evidence="1">
    <location>
        <begin position="205"/>
        <end position="346"/>
    </location>
</feature>
<evidence type="ECO:0000256" key="1">
    <source>
        <dbReference type="SAM" id="MobiDB-lite"/>
    </source>
</evidence>
<feature type="compositionally biased region" description="Low complexity" evidence="1">
    <location>
        <begin position="215"/>
        <end position="225"/>
    </location>
</feature>
<feature type="compositionally biased region" description="Low complexity" evidence="1">
    <location>
        <begin position="235"/>
        <end position="252"/>
    </location>
</feature>
<proteinExistence type="predicted"/>
<protein>
    <submittedName>
        <fullName evidence="2">Uncharacterized protein</fullName>
    </submittedName>
</protein>
<evidence type="ECO:0000313" key="2">
    <source>
        <dbReference type="EMBL" id="KAF4722268.1"/>
    </source>
</evidence>
<feature type="region of interest" description="Disordered" evidence="1">
    <location>
        <begin position="373"/>
        <end position="424"/>
    </location>
</feature>
<sequence>SAVRSLVSWGCPWVRVEVLRESWGKPFLWDDCAAELLPCAAFCKKIVQVPLADDDTPVAPSTTRSSARSDLALIAYSCGTVLTRDLAYFCETCTTVVKMRGARLEDQLYNLARHFNSAGHRSNQGSLPGRAHRGRLSVFPFFFVDHECFKRLSARQFMDDLNSGGLCIVRAVYRSGPLPFVLEEGTCPYDRVISASLQRLRQENFGEPVTSVSTPQPSARSSEPSSIPPPPPLPVQQVVEPSRRSSIWSTSSAGTPQDDSPQRLPSTLSPSPRAERRPSLASSAPFRAVRGRMAALPRRSVPPRSVAEPTVTQRPRLARPPMEPQPLPARPFRLEVGTSRPSEGYRYGDRDALMQARPADVPTMSASARFAARPADFQRRPLPPTSPRGVRSTELPRAVSLTPRAEEVVATPTSRPDAEAPAPRQLQQLPDYVGEHWAPPNVMLPRDGGRLTVRLPQVLSSGEVRPEMVQAELELSNVGQPHRFHDRVAITAIMAMWVPVDPQSGLAVVPREQQPALPVLRPAPAALQLEDVLDAISAVGPVDTSVDLHEFDAQSLVNTEAEVDIINESLSYLPRSEDLDGVLPPIRPVDQNAFDWDIDSTIEKAGIRHPGWTRPWPFRPVPFVPWRMVALRCDPTSRRGDMEYLTSAPFAVTREDVLSGDWGEFWQGFDDGHGCNGFLNNAFVAFEHPLVAGVLPSFDEDCSARLLFLSELGEGPQRNKDSREEAWPENPEIVTAAGVLRWLHSAQVGAMAVTIHCSQGSTHGEIRSECDVLFCCNYHLERALPVVMRLSRERPLRPNSYVFSARSTRAF</sequence>
<accession>A0A7J6RNL8</accession>
<dbReference type="Proteomes" id="UP000574390">
    <property type="component" value="Unassembled WGS sequence"/>
</dbReference>
<feature type="non-terminal residue" evidence="2">
    <location>
        <position position="1"/>
    </location>
</feature>
<comment type="caution">
    <text evidence="2">The sequence shown here is derived from an EMBL/GenBank/DDBJ whole genome shotgun (WGS) entry which is preliminary data.</text>
</comment>
<feature type="non-terminal residue" evidence="2">
    <location>
        <position position="811"/>
    </location>
</feature>
<feature type="compositionally biased region" description="Polar residues" evidence="1">
    <location>
        <begin position="253"/>
        <end position="270"/>
    </location>
</feature>